<keyword evidence="12 15" id="KW-0067">ATP-binding</keyword>
<dbReference type="InterPro" id="IPR023019">
    <property type="entry name" value="His_synth_HisIE"/>
</dbReference>
<evidence type="ECO:0000256" key="6">
    <source>
        <dbReference type="ARBA" id="ARBA00007731"/>
    </source>
</evidence>
<sequence>MLVTQENLTQVDFAKSEMIPAIVQDARSGVILMQGFMNSEALAVTLESNKVTFYSRSKSRLWTKGESSENYLNVVSVHTDCDYDSILVLANPEGPTCHLGTQSCFDDAAKPSLSFLAQLEDVIVARKNDDPAKSYTASLFAEDLSRSCQKVGEEGVEVALAAMKHDNNELTNESADLLYHLIVLLQRQGLELTDAVACLQGRHK</sequence>
<dbReference type="RefSeq" id="WP_024601620.1">
    <property type="nucleotide sequence ID" value="NZ_CP011031.1"/>
</dbReference>
<feature type="region of interest" description="Phosphoribosyl-ATP pyrophosphohydrolase" evidence="15">
    <location>
        <begin position="116"/>
        <end position="204"/>
    </location>
</feature>
<evidence type="ECO:0000256" key="3">
    <source>
        <dbReference type="ARBA" id="ARBA00004496"/>
    </source>
</evidence>
<organism evidence="17 18">
    <name type="scientific">Pseudoalteromonas issachenkonii</name>
    <dbReference type="NCBI Taxonomy" id="152297"/>
    <lineage>
        <taxon>Bacteria</taxon>
        <taxon>Pseudomonadati</taxon>
        <taxon>Pseudomonadota</taxon>
        <taxon>Gammaproteobacteria</taxon>
        <taxon>Alteromonadales</taxon>
        <taxon>Pseudoalteromonadaceae</taxon>
        <taxon>Pseudoalteromonas</taxon>
    </lineage>
</organism>
<feature type="region of interest" description="Phosphoribosyl-AMP cyclohydrolase" evidence="15">
    <location>
        <begin position="1"/>
        <end position="115"/>
    </location>
</feature>
<dbReference type="Gene3D" id="3.10.20.810">
    <property type="entry name" value="Phosphoribosyl-AMP cyclohydrolase"/>
    <property type="match status" value="1"/>
</dbReference>
<dbReference type="Pfam" id="PF01502">
    <property type="entry name" value="PRA-CH"/>
    <property type="match status" value="1"/>
</dbReference>
<dbReference type="SUPFAM" id="SSF141734">
    <property type="entry name" value="HisI-like"/>
    <property type="match status" value="1"/>
</dbReference>
<dbReference type="HAMAP" id="MF_01020">
    <property type="entry name" value="HisE"/>
    <property type="match status" value="1"/>
</dbReference>
<evidence type="ECO:0000256" key="4">
    <source>
        <dbReference type="ARBA" id="ARBA00005169"/>
    </source>
</evidence>
<evidence type="ECO:0000313" key="18">
    <source>
        <dbReference type="Proteomes" id="UP000217258"/>
    </source>
</evidence>
<dbReference type="NCBIfam" id="TIGR03188">
    <property type="entry name" value="histidine_hisI"/>
    <property type="match status" value="1"/>
</dbReference>
<keyword evidence="10 15" id="KW-0547">Nucleotide-binding</keyword>
<dbReference type="EC" id="3.5.4.19" evidence="15"/>
<comment type="similarity">
    <text evidence="6 15">In the C-terminal section; belongs to the PRA-PH family.</text>
</comment>
<evidence type="ECO:0000256" key="2">
    <source>
        <dbReference type="ARBA" id="ARBA00001460"/>
    </source>
</evidence>
<dbReference type="InterPro" id="IPR021130">
    <property type="entry name" value="PRib-ATP_PPHydrolase-like"/>
</dbReference>
<gene>
    <name evidence="15 17" type="primary">hisIE</name>
    <name evidence="15" type="synonym">hisI</name>
    <name evidence="17" type="ORF">PISS_b0671</name>
</gene>
<keyword evidence="18" id="KW-1185">Reference proteome</keyword>
<keyword evidence="11 15" id="KW-0378">Hydrolase</keyword>
<evidence type="ECO:0000256" key="5">
    <source>
        <dbReference type="ARBA" id="ARBA00005204"/>
    </source>
</evidence>
<dbReference type="PANTHER" id="PTHR42945">
    <property type="entry name" value="HISTIDINE BIOSYNTHESIS BIFUNCTIONAL PROTEIN"/>
    <property type="match status" value="1"/>
</dbReference>
<evidence type="ECO:0000256" key="10">
    <source>
        <dbReference type="ARBA" id="ARBA00022741"/>
    </source>
</evidence>
<dbReference type="SUPFAM" id="SSF101386">
    <property type="entry name" value="all-alpha NTP pyrophosphatases"/>
    <property type="match status" value="1"/>
</dbReference>
<evidence type="ECO:0000256" key="8">
    <source>
        <dbReference type="ARBA" id="ARBA00022490"/>
    </source>
</evidence>
<dbReference type="CDD" id="cd11534">
    <property type="entry name" value="NTP-PPase_HisIE_like"/>
    <property type="match status" value="1"/>
</dbReference>
<evidence type="ECO:0000256" key="15">
    <source>
        <dbReference type="HAMAP-Rule" id="MF_01019"/>
    </source>
</evidence>
<dbReference type="EC" id="3.6.1.31" evidence="15"/>
<proteinExistence type="inferred from homology"/>
<keyword evidence="13 15" id="KW-0368">Histidine biosynthesis</keyword>
<reference evidence="17 18" key="1">
    <citation type="submission" date="2015-06" db="EMBL/GenBank/DDBJ databases">
        <authorList>
            <person name="Xie B.-B."/>
            <person name="Rong J.-C."/>
            <person name="Qin Q.-L."/>
            <person name="Zhang Y.-Z."/>
        </authorList>
    </citation>
    <scope>NUCLEOTIDE SEQUENCE [LARGE SCALE GENOMIC DNA]</scope>
    <source>
        <strain evidence="17 18">KMM 3549</strain>
    </source>
</reference>
<comment type="pathway">
    <text evidence="5 15">Amino-acid biosynthesis; L-histidine biosynthesis; L-histidine from 5-phospho-alpha-D-ribose 1-diphosphate: step 2/9.</text>
</comment>
<dbReference type="Pfam" id="PF01503">
    <property type="entry name" value="PRA-PH"/>
    <property type="match status" value="1"/>
</dbReference>
<dbReference type="Gene3D" id="1.10.287.1080">
    <property type="entry name" value="MazG-like"/>
    <property type="match status" value="1"/>
</dbReference>
<evidence type="ECO:0000256" key="1">
    <source>
        <dbReference type="ARBA" id="ARBA00000024"/>
    </source>
</evidence>
<dbReference type="InterPro" id="IPR002496">
    <property type="entry name" value="PRib_AMP_CycHydrolase_dom"/>
</dbReference>
<comment type="similarity">
    <text evidence="7 15">In the N-terminal section; belongs to the PRA-CH family.</text>
</comment>
<name>A0ABM6N8W0_9GAMM</name>
<evidence type="ECO:0000313" key="17">
    <source>
        <dbReference type="EMBL" id="ATC92774.1"/>
    </source>
</evidence>
<dbReference type="NCBIfam" id="NF002747">
    <property type="entry name" value="PRK02759.1"/>
    <property type="match status" value="1"/>
</dbReference>
<evidence type="ECO:0000259" key="16">
    <source>
        <dbReference type="Pfam" id="PF01502"/>
    </source>
</evidence>
<evidence type="ECO:0000256" key="14">
    <source>
        <dbReference type="ARBA" id="ARBA00023268"/>
    </source>
</evidence>
<keyword evidence="8 15" id="KW-0963">Cytoplasm</keyword>
<evidence type="ECO:0000256" key="11">
    <source>
        <dbReference type="ARBA" id="ARBA00022801"/>
    </source>
</evidence>
<dbReference type="Proteomes" id="UP000217258">
    <property type="component" value="Chromosome II"/>
</dbReference>
<evidence type="ECO:0000256" key="9">
    <source>
        <dbReference type="ARBA" id="ARBA00022605"/>
    </source>
</evidence>
<comment type="pathway">
    <text evidence="4 15">Amino-acid biosynthesis; L-histidine biosynthesis; L-histidine from 5-phospho-alpha-D-ribose 1-diphosphate: step 3/9.</text>
</comment>
<keyword evidence="9 15" id="KW-0028">Amino-acid biosynthesis</keyword>
<feature type="domain" description="Phosphoribosyl-AMP cyclohydrolase" evidence="16">
    <location>
        <begin position="33"/>
        <end position="105"/>
    </location>
</feature>
<dbReference type="HAMAP" id="MF_01019">
    <property type="entry name" value="HisIE"/>
    <property type="match status" value="1"/>
</dbReference>
<dbReference type="InterPro" id="IPR038019">
    <property type="entry name" value="PRib_AMP_CycHydrolase_sf"/>
</dbReference>
<comment type="subcellular location">
    <subcellularLocation>
        <location evidence="3 15">Cytoplasm</location>
    </subcellularLocation>
</comment>
<accession>A0ABM6N8W0</accession>
<evidence type="ECO:0000256" key="7">
    <source>
        <dbReference type="ARBA" id="ARBA00008299"/>
    </source>
</evidence>
<dbReference type="InterPro" id="IPR008179">
    <property type="entry name" value="HisE"/>
</dbReference>
<evidence type="ECO:0000256" key="13">
    <source>
        <dbReference type="ARBA" id="ARBA00023102"/>
    </source>
</evidence>
<comment type="catalytic activity">
    <reaction evidence="2 15">
        <text>1-(5-phospho-beta-D-ribosyl)-ATP + H2O = 1-(5-phospho-beta-D-ribosyl)-5'-AMP + diphosphate + H(+)</text>
        <dbReference type="Rhea" id="RHEA:22828"/>
        <dbReference type="ChEBI" id="CHEBI:15377"/>
        <dbReference type="ChEBI" id="CHEBI:15378"/>
        <dbReference type="ChEBI" id="CHEBI:33019"/>
        <dbReference type="ChEBI" id="CHEBI:59457"/>
        <dbReference type="ChEBI" id="CHEBI:73183"/>
        <dbReference type="EC" id="3.6.1.31"/>
    </reaction>
</comment>
<protein>
    <recommendedName>
        <fullName evidence="15">Histidine biosynthesis bifunctional protein HisIE</fullName>
    </recommendedName>
    <domain>
        <recommendedName>
            <fullName evidence="15">Phosphoribosyl-AMP cyclohydrolase</fullName>
            <shortName evidence="15">PRA-CH</shortName>
            <ecNumber evidence="15">3.5.4.19</ecNumber>
        </recommendedName>
    </domain>
    <domain>
        <recommendedName>
            <fullName evidence="15">Phosphoribosyl-ATP pyrophosphatase</fullName>
            <shortName evidence="15">PRA-PH</shortName>
            <ecNumber evidence="15">3.6.1.31</ecNumber>
        </recommendedName>
    </domain>
</protein>
<evidence type="ECO:0000256" key="12">
    <source>
        <dbReference type="ARBA" id="ARBA00022840"/>
    </source>
</evidence>
<dbReference type="PANTHER" id="PTHR42945:SF9">
    <property type="entry name" value="HISTIDINE BIOSYNTHESIS BIFUNCTIONAL PROTEIN HISIE"/>
    <property type="match status" value="1"/>
</dbReference>
<dbReference type="EMBL" id="CP011031">
    <property type="protein sequence ID" value="ATC92774.1"/>
    <property type="molecule type" value="Genomic_DNA"/>
</dbReference>
<comment type="catalytic activity">
    <reaction evidence="1 15">
        <text>1-(5-phospho-beta-D-ribosyl)-5'-AMP + H2O = 1-(5-phospho-beta-D-ribosyl)-5-[(5-phospho-beta-D-ribosylamino)methylideneamino]imidazole-4-carboxamide</text>
        <dbReference type="Rhea" id="RHEA:20049"/>
        <dbReference type="ChEBI" id="CHEBI:15377"/>
        <dbReference type="ChEBI" id="CHEBI:58435"/>
        <dbReference type="ChEBI" id="CHEBI:59457"/>
        <dbReference type="EC" id="3.5.4.19"/>
    </reaction>
</comment>
<keyword evidence="14 15" id="KW-0511">Multifunctional enzyme</keyword>